<dbReference type="SUPFAM" id="SSF53756">
    <property type="entry name" value="UDP-Glycosyltransferase/glycogen phosphorylase"/>
    <property type="match status" value="1"/>
</dbReference>
<dbReference type="Proteomes" id="UP000290637">
    <property type="component" value="Chromosome"/>
</dbReference>
<proteinExistence type="predicted"/>
<keyword evidence="2" id="KW-1185">Reference proteome</keyword>
<protein>
    <submittedName>
        <fullName evidence="1">Glycosyltransferase</fullName>
    </submittedName>
</protein>
<reference evidence="1 2" key="1">
    <citation type="submission" date="2019-02" db="EMBL/GenBank/DDBJ databases">
        <title>Draft Genome Sequences of Six Type Strains of the Genus Massilia.</title>
        <authorList>
            <person name="Miess H."/>
            <person name="Frediansyhah A."/>
            <person name="Gross H."/>
        </authorList>
    </citation>
    <scope>NUCLEOTIDE SEQUENCE [LARGE SCALE GENOMIC DNA]</scope>
    <source>
        <strain evidence="1 2">DSM 17473</strain>
    </source>
</reference>
<accession>A0A4P6KTV2</accession>
<evidence type="ECO:0000313" key="2">
    <source>
        <dbReference type="Proteomes" id="UP000290637"/>
    </source>
</evidence>
<name>A0A4P6KTV2_9BURK</name>
<keyword evidence="1" id="KW-0808">Transferase</keyword>
<sequence>MTLKILQFVPESLPTFRADVATLFGKYMPRHGVVCDIVGKPSREPEAVQGFARARRPQWRGSRAQRELQYVLLCVRAMLSASREEHAAVQVRDMVTIGLLGLAVSRWKKIPFYYWVSYLMCEGRIENARASLARRKSLRNHLVLLKGKVERVLLYKVVLPAADHVFVQSDAMLGYMEAKGVPAHRMTSVPMGVDMETLRNRVICPSRLPGWEGVPVVGYLGTLDGARNLERVVDAMCIVRKTLPAARLLLIGNSPLPDDETRLLAYAAGKGLDGEAIRITGWLPSTEAWQLLAASDVAVSYIPRGQLYDVSSPTKLLEYLALGIPAVGNDTPDQDYVLQRSQAGWLTASTPEAMAEALLAILGDPSAARARAAVGPAFIEQERSYQVLAEKVAGRYQQLQER</sequence>
<dbReference type="Gene3D" id="3.40.50.2000">
    <property type="entry name" value="Glycogen Phosphorylase B"/>
    <property type="match status" value="2"/>
</dbReference>
<evidence type="ECO:0000313" key="1">
    <source>
        <dbReference type="EMBL" id="QBE62519.1"/>
    </source>
</evidence>
<dbReference type="GO" id="GO:0016757">
    <property type="term" value="F:glycosyltransferase activity"/>
    <property type="evidence" value="ECO:0007669"/>
    <property type="project" value="TreeGrafter"/>
</dbReference>
<dbReference type="AlphaFoldDB" id="A0A4P6KTV2"/>
<dbReference type="Pfam" id="PF13692">
    <property type="entry name" value="Glyco_trans_1_4"/>
    <property type="match status" value="1"/>
</dbReference>
<dbReference type="PANTHER" id="PTHR45947">
    <property type="entry name" value="SULFOQUINOVOSYL TRANSFERASE SQD2"/>
    <property type="match status" value="1"/>
</dbReference>
<dbReference type="InterPro" id="IPR050194">
    <property type="entry name" value="Glycosyltransferase_grp1"/>
</dbReference>
<dbReference type="EMBL" id="CP035913">
    <property type="protein sequence ID" value="QBE62519.1"/>
    <property type="molecule type" value="Genomic_DNA"/>
</dbReference>
<organism evidence="1 2">
    <name type="scientific">Pseudoduganella lutea</name>
    <dbReference type="NCBI Taxonomy" id="321985"/>
    <lineage>
        <taxon>Bacteria</taxon>
        <taxon>Pseudomonadati</taxon>
        <taxon>Pseudomonadota</taxon>
        <taxon>Betaproteobacteria</taxon>
        <taxon>Burkholderiales</taxon>
        <taxon>Oxalobacteraceae</taxon>
        <taxon>Telluria group</taxon>
        <taxon>Pseudoduganella</taxon>
    </lineage>
</organism>
<dbReference type="KEGG" id="plue:EWM63_05645"/>
<dbReference type="PANTHER" id="PTHR45947:SF3">
    <property type="entry name" value="SULFOQUINOVOSYL TRANSFERASE SQD2"/>
    <property type="match status" value="1"/>
</dbReference>
<gene>
    <name evidence="1" type="ORF">EWM63_05645</name>
</gene>
<dbReference type="RefSeq" id="WP_130185654.1">
    <property type="nucleotide sequence ID" value="NZ_CP035913.1"/>
</dbReference>
<dbReference type="OrthoDB" id="9815351at2"/>